<proteinExistence type="predicted"/>
<dbReference type="InterPro" id="IPR040026">
    <property type="entry name" value="FliD"/>
</dbReference>
<organism evidence="1 2">
    <name type="scientific">Cohnella suwonensis</name>
    <dbReference type="NCBI Taxonomy" id="696072"/>
    <lineage>
        <taxon>Bacteria</taxon>
        <taxon>Bacillati</taxon>
        <taxon>Bacillota</taxon>
        <taxon>Bacilli</taxon>
        <taxon>Bacillales</taxon>
        <taxon>Paenibacillaceae</taxon>
        <taxon>Cohnella</taxon>
    </lineage>
</organism>
<dbReference type="EMBL" id="JBHSMH010000097">
    <property type="protein sequence ID" value="MFC5471371.1"/>
    <property type="molecule type" value="Genomic_DNA"/>
</dbReference>
<comment type="caution">
    <text evidence="1">The sequence shown here is derived from an EMBL/GenBank/DDBJ whole genome shotgun (WGS) entry which is preliminary data.</text>
</comment>
<dbReference type="PANTHER" id="PTHR30288:SF0">
    <property type="entry name" value="FLAGELLAR HOOK-ASSOCIATED PROTEIN 2"/>
    <property type="match status" value="1"/>
</dbReference>
<dbReference type="RefSeq" id="WP_209744567.1">
    <property type="nucleotide sequence ID" value="NZ_JBHSMH010000097.1"/>
</dbReference>
<reference evidence="2" key="1">
    <citation type="journal article" date="2019" name="Int. J. Syst. Evol. Microbiol.">
        <title>The Global Catalogue of Microorganisms (GCM) 10K type strain sequencing project: providing services to taxonomists for standard genome sequencing and annotation.</title>
        <authorList>
            <consortium name="The Broad Institute Genomics Platform"/>
            <consortium name="The Broad Institute Genome Sequencing Center for Infectious Disease"/>
            <person name="Wu L."/>
            <person name="Ma J."/>
        </authorList>
    </citation>
    <scope>NUCLEOTIDE SEQUENCE [LARGE SCALE GENOMIC DNA]</scope>
    <source>
        <strain evidence="2">CCUG 57113</strain>
    </source>
</reference>
<protein>
    <recommendedName>
        <fullName evidence="3">Flagellar hook-associated protein 2 C-terminal domain-containing protein</fullName>
    </recommendedName>
</protein>
<sequence length="417" mass="43876">MAYSIGYVALTSSPLPAIGRVSSIHDGYRPIDGWLKHAWSGHSYGKTMKEEAASIAGFLQAAGRTRANATAFLGASTLKARQVSPHAPEEGLSAIGAARDGAAVKSYRVTVGRLAESQRNVGDAFDPADRTAIRSGTNRFGLSIGGRTKNVKVEIGETDTNEKALSKIKDAINGSGAGVKASLVRDRETSSLRLELTGSHTGKDNGFAIADETGNAVAATGIGSVARQAADAKYFVDGGDERSSATNEIVLEKGKTTATLLKPDAAGGTGTTIDVRPDVRRIAQAARSLVDGYNDTLDRLRDAGELFGPAAKRSLDQAIGQSDDLADVGIRRGADGKLKLDESRLSDRVLGDFGRAGGSLTNFAKKLEHAFFRFSEASAGSLVNDRAQRLQPFSAYGSAMKPKLRYPGTGLLVDELF</sequence>
<evidence type="ECO:0008006" key="3">
    <source>
        <dbReference type="Google" id="ProtNLM"/>
    </source>
</evidence>
<name>A0ABW0M1G3_9BACL</name>
<dbReference type="Proteomes" id="UP001596105">
    <property type="component" value="Unassembled WGS sequence"/>
</dbReference>
<evidence type="ECO:0000313" key="1">
    <source>
        <dbReference type="EMBL" id="MFC5471371.1"/>
    </source>
</evidence>
<evidence type="ECO:0000313" key="2">
    <source>
        <dbReference type="Proteomes" id="UP001596105"/>
    </source>
</evidence>
<keyword evidence="2" id="KW-1185">Reference proteome</keyword>
<accession>A0ABW0M1G3</accession>
<gene>
    <name evidence="1" type="ORF">ACFPPD_22030</name>
</gene>
<dbReference type="PANTHER" id="PTHR30288">
    <property type="entry name" value="FLAGELLAR CAP/ASSEMBLY PROTEIN FLID"/>
    <property type="match status" value="1"/>
</dbReference>